<dbReference type="Pfam" id="PF12678">
    <property type="entry name" value="zf-rbx1"/>
    <property type="match status" value="1"/>
</dbReference>
<proteinExistence type="predicted"/>
<reference evidence="9" key="1">
    <citation type="submission" date="2021-01" db="EMBL/GenBank/DDBJ databases">
        <authorList>
            <consortium name="Genoscope - CEA"/>
            <person name="William W."/>
        </authorList>
    </citation>
    <scope>NUCLEOTIDE SEQUENCE</scope>
</reference>
<name>A0A8S1Q9S3_9CILI</name>
<feature type="transmembrane region" description="Helical" evidence="7">
    <location>
        <begin position="293"/>
        <end position="321"/>
    </location>
</feature>
<feature type="domain" description="RING-type" evidence="8">
    <location>
        <begin position="440"/>
        <end position="499"/>
    </location>
</feature>
<dbReference type="AlphaFoldDB" id="A0A8S1Q9S3"/>
<comment type="caution">
    <text evidence="9">The sequence shown here is derived from an EMBL/GenBank/DDBJ whole genome shotgun (WGS) entry which is preliminary data.</text>
</comment>
<dbReference type="GO" id="GO:0008270">
    <property type="term" value="F:zinc ion binding"/>
    <property type="evidence" value="ECO:0007669"/>
    <property type="project" value="UniProtKB-KW"/>
</dbReference>
<keyword evidence="3 6" id="KW-0863">Zinc-finger</keyword>
<feature type="transmembrane region" description="Helical" evidence="7">
    <location>
        <begin position="232"/>
        <end position="252"/>
    </location>
</feature>
<evidence type="ECO:0000256" key="1">
    <source>
        <dbReference type="ARBA" id="ARBA00004906"/>
    </source>
</evidence>
<evidence type="ECO:0000256" key="7">
    <source>
        <dbReference type="SAM" id="Phobius"/>
    </source>
</evidence>
<keyword evidence="2" id="KW-0479">Metal-binding</keyword>
<dbReference type="GO" id="GO:0012505">
    <property type="term" value="C:endomembrane system"/>
    <property type="evidence" value="ECO:0007669"/>
    <property type="project" value="TreeGrafter"/>
</dbReference>
<evidence type="ECO:0000256" key="2">
    <source>
        <dbReference type="ARBA" id="ARBA00022723"/>
    </source>
</evidence>
<evidence type="ECO:0000313" key="10">
    <source>
        <dbReference type="Proteomes" id="UP000692954"/>
    </source>
</evidence>
<evidence type="ECO:0000256" key="5">
    <source>
        <dbReference type="ARBA" id="ARBA00022833"/>
    </source>
</evidence>
<keyword evidence="10" id="KW-1185">Reference proteome</keyword>
<evidence type="ECO:0000259" key="8">
    <source>
        <dbReference type="PROSITE" id="PS50089"/>
    </source>
</evidence>
<dbReference type="Proteomes" id="UP000692954">
    <property type="component" value="Unassembled WGS sequence"/>
</dbReference>
<dbReference type="OrthoDB" id="326972at2759"/>
<evidence type="ECO:0000256" key="4">
    <source>
        <dbReference type="ARBA" id="ARBA00022786"/>
    </source>
</evidence>
<feature type="transmembrane region" description="Helical" evidence="7">
    <location>
        <begin position="164"/>
        <end position="185"/>
    </location>
</feature>
<gene>
    <name evidence="9" type="ORF">PSON_ATCC_30995.1.T0990020</name>
</gene>
<evidence type="ECO:0000313" key="9">
    <source>
        <dbReference type="EMBL" id="CAD8111714.1"/>
    </source>
</evidence>
<keyword evidence="5" id="KW-0862">Zinc</keyword>
<dbReference type="GO" id="GO:0061630">
    <property type="term" value="F:ubiquitin protein ligase activity"/>
    <property type="evidence" value="ECO:0007669"/>
    <property type="project" value="TreeGrafter"/>
</dbReference>
<dbReference type="EMBL" id="CAJJDN010000099">
    <property type="protein sequence ID" value="CAD8111714.1"/>
    <property type="molecule type" value="Genomic_DNA"/>
</dbReference>
<accession>A0A8S1Q9S3</accession>
<dbReference type="InterPro" id="IPR001841">
    <property type="entry name" value="Znf_RING"/>
</dbReference>
<feature type="transmembrane region" description="Helical" evidence="7">
    <location>
        <begin position="197"/>
        <end position="220"/>
    </location>
</feature>
<feature type="transmembrane region" description="Helical" evidence="7">
    <location>
        <begin position="366"/>
        <end position="385"/>
    </location>
</feature>
<dbReference type="InterPro" id="IPR024766">
    <property type="entry name" value="Znf_RING_H2"/>
</dbReference>
<dbReference type="GO" id="GO:0043161">
    <property type="term" value="P:proteasome-mediated ubiquitin-dependent protein catabolic process"/>
    <property type="evidence" value="ECO:0007669"/>
    <property type="project" value="TreeGrafter"/>
</dbReference>
<evidence type="ECO:0000256" key="6">
    <source>
        <dbReference type="PROSITE-ProRule" id="PRU00175"/>
    </source>
</evidence>
<evidence type="ECO:0000256" key="3">
    <source>
        <dbReference type="ARBA" id="ARBA00022771"/>
    </source>
</evidence>
<dbReference type="InterPro" id="IPR050731">
    <property type="entry name" value="HRD1_E3_ubiq-ligases"/>
</dbReference>
<sequence length="506" mass="59766">MNTILVVGQYKNLSEEDLIHLLQYQKFIGTWKSEITSMDQFHYLDYQEGQAEVIFNNYLEICFLNPKYYENKQVYLSFSLTNYNNFTQSWSGEKKFSLQFGTFAKFQGPYFSCKGNFLLQVLFDQSFADIKDTKVYIFLQSDDCYFNISLLAVSGQEEEYRNTLTFMIISIILSLIQIIASIIQIRVNLPDGYDISFLANLINYEYQMEIFFLIIFSMSLHEVKLQLNQLEFSIILYSSNITLSSISYELFFNYLESLGKKYKILISALLSRFLSFYKFFLDNQQILLQSIGLLSYFSLFFLYEFHSYSMLNSAFILYPIIIRNIRLNIIERFSIIYIFGFFSTKTFYFFYCRGYSENQMSFQPKYLMVILYLIIYLTSIALLLIQKIFGSRSLICMNRRMVNPIQQLDDQNIAQDDEQKQGDNNFFKIDNIVVEDFEACSICLNPLNSNQTLNDSLSQSFIEGPLIQTPCNHIFHLKCFKQYIQSRINFQQNNCPICRQLLPQFK</sequence>
<feature type="transmembrane region" description="Helical" evidence="7">
    <location>
        <begin position="333"/>
        <end position="351"/>
    </location>
</feature>
<keyword evidence="7" id="KW-1133">Transmembrane helix</keyword>
<keyword evidence="4" id="KW-0833">Ubl conjugation pathway</keyword>
<keyword evidence="7" id="KW-0812">Transmembrane</keyword>
<dbReference type="PROSITE" id="PS50089">
    <property type="entry name" value="ZF_RING_2"/>
    <property type="match status" value="1"/>
</dbReference>
<dbReference type="PANTHER" id="PTHR22763">
    <property type="entry name" value="RING ZINC FINGER PROTEIN"/>
    <property type="match status" value="1"/>
</dbReference>
<comment type="pathway">
    <text evidence="1">Protein modification; protein ubiquitination.</text>
</comment>
<organism evidence="9 10">
    <name type="scientific">Paramecium sonneborni</name>
    <dbReference type="NCBI Taxonomy" id="65129"/>
    <lineage>
        <taxon>Eukaryota</taxon>
        <taxon>Sar</taxon>
        <taxon>Alveolata</taxon>
        <taxon>Ciliophora</taxon>
        <taxon>Intramacronucleata</taxon>
        <taxon>Oligohymenophorea</taxon>
        <taxon>Peniculida</taxon>
        <taxon>Parameciidae</taxon>
        <taxon>Paramecium</taxon>
    </lineage>
</organism>
<dbReference type="PANTHER" id="PTHR22763:SF162">
    <property type="entry name" value="TRANSMEMBRANE E3 UBIQUITIN-PROTEIN LIGASE 1"/>
    <property type="match status" value="1"/>
</dbReference>
<dbReference type="SMART" id="SM00184">
    <property type="entry name" value="RING"/>
    <property type="match status" value="1"/>
</dbReference>
<protein>
    <recommendedName>
        <fullName evidence="8">RING-type domain-containing protein</fullName>
    </recommendedName>
</protein>
<keyword evidence="7" id="KW-0472">Membrane</keyword>